<protein>
    <submittedName>
        <fullName evidence="1">Uncharacterized protein</fullName>
    </submittedName>
</protein>
<dbReference type="Gene3D" id="2.60.40.200">
    <property type="entry name" value="Superoxide dismutase, copper/zinc binding domain"/>
    <property type="match status" value="1"/>
</dbReference>
<evidence type="ECO:0000313" key="1">
    <source>
        <dbReference type="EMBL" id="KAF4146267.1"/>
    </source>
</evidence>
<proteinExistence type="predicted"/>
<dbReference type="GO" id="GO:0046872">
    <property type="term" value="F:metal ion binding"/>
    <property type="evidence" value="ECO:0007669"/>
    <property type="project" value="InterPro"/>
</dbReference>
<gene>
    <name evidence="1" type="ORF">GN958_ATG04539</name>
</gene>
<evidence type="ECO:0000313" key="2">
    <source>
        <dbReference type="Proteomes" id="UP000704712"/>
    </source>
</evidence>
<dbReference type="Proteomes" id="UP000704712">
    <property type="component" value="Unassembled WGS sequence"/>
</dbReference>
<reference evidence="1" key="1">
    <citation type="submission" date="2020-03" db="EMBL/GenBank/DDBJ databases">
        <title>Hybrid Assembly of Korean Phytophthora infestans isolates.</title>
        <authorList>
            <person name="Prokchorchik M."/>
            <person name="Lee Y."/>
            <person name="Seo J."/>
            <person name="Cho J.-H."/>
            <person name="Park Y.-E."/>
            <person name="Jang D.-C."/>
            <person name="Im J.-S."/>
            <person name="Choi J.-G."/>
            <person name="Park H.-J."/>
            <person name="Lee G.-B."/>
            <person name="Lee Y.-G."/>
            <person name="Hong S.-Y."/>
            <person name="Cho K."/>
            <person name="Sohn K.H."/>
        </authorList>
    </citation>
    <scope>NUCLEOTIDE SEQUENCE</scope>
    <source>
        <strain evidence="1">KR_2_A2</strain>
    </source>
</reference>
<feature type="non-terminal residue" evidence="1">
    <location>
        <position position="1"/>
    </location>
</feature>
<dbReference type="InterPro" id="IPR036423">
    <property type="entry name" value="SOD-like_Cu/Zn_dom_sf"/>
</dbReference>
<comment type="caution">
    <text evidence="1">The sequence shown here is derived from an EMBL/GenBank/DDBJ whole genome shotgun (WGS) entry which is preliminary data.</text>
</comment>
<accession>A0A8S9V2H2</accession>
<dbReference type="EMBL" id="JAACNO010000631">
    <property type="protein sequence ID" value="KAF4146267.1"/>
    <property type="molecule type" value="Genomic_DNA"/>
</dbReference>
<name>A0A8S9V2H2_PHYIN</name>
<dbReference type="AlphaFoldDB" id="A0A8S9V2H2"/>
<sequence>VCDMELKLTRLKLQNPSLGAVAVSLIHSSIGRKLVGPKVGLERSRRAAAEEANTHGTAAANTERHARGFVNKSAELQKLLKKWDDHQCVCLRFGQRRGLHSKVDGKHTARRYSEEYTPLSTRLAMETSSLDSRRLVVNYSTTSIEMLSSKILAVFAVATLATADDYTTDDYITDGDEGSSYIDDGSFDYSALPAYTYTFDPEYSAGVSGTINVQYGGPFSTFAVITTDLDFSDVDQSEIMAFDGNCTEEVTEYKWHIHVKWPHDYDSESFEQCGLAITGNHYDPLKACGPNSEFVGTEECLLKTPEYSCNPEEYAQDPLVCEKGDLSGKFGDFKLDDSKKESGEYFDLNYPLPEENTPEWNIILHAVCGKVTPRIACAVGKQTSGWSSLSGSYYK</sequence>
<organism evidence="1 2">
    <name type="scientific">Phytophthora infestans</name>
    <name type="common">Potato late blight agent</name>
    <name type="synonym">Botrytis infestans</name>
    <dbReference type="NCBI Taxonomy" id="4787"/>
    <lineage>
        <taxon>Eukaryota</taxon>
        <taxon>Sar</taxon>
        <taxon>Stramenopiles</taxon>
        <taxon>Oomycota</taxon>
        <taxon>Peronosporomycetes</taxon>
        <taxon>Peronosporales</taxon>
        <taxon>Peronosporaceae</taxon>
        <taxon>Phytophthora</taxon>
    </lineage>
</organism>
<dbReference type="GO" id="GO:0006801">
    <property type="term" value="P:superoxide metabolic process"/>
    <property type="evidence" value="ECO:0007669"/>
    <property type="project" value="InterPro"/>
</dbReference>